<proteinExistence type="predicted"/>
<dbReference type="STRING" id="1193182.BN11_350001"/>
<dbReference type="Pfam" id="PF11716">
    <property type="entry name" value="MDMPI_N"/>
    <property type="match status" value="1"/>
</dbReference>
<keyword evidence="3" id="KW-1185">Reference proteome</keyword>
<dbReference type="InterPro" id="IPR017517">
    <property type="entry name" value="Maleyloyr_isom"/>
</dbReference>
<evidence type="ECO:0000313" key="3">
    <source>
        <dbReference type="Proteomes" id="UP000035763"/>
    </source>
</evidence>
<dbReference type="Gene3D" id="1.20.120.450">
    <property type="entry name" value="dinb family like domain"/>
    <property type="match status" value="1"/>
</dbReference>
<dbReference type="AlphaFoldDB" id="W6K3V1"/>
<dbReference type="Proteomes" id="UP000035763">
    <property type="component" value="Unassembled WGS sequence"/>
</dbReference>
<organism evidence="2 3">
    <name type="scientific">Nostocoides australiense Ben110</name>
    <dbReference type="NCBI Taxonomy" id="1193182"/>
    <lineage>
        <taxon>Bacteria</taxon>
        <taxon>Bacillati</taxon>
        <taxon>Actinomycetota</taxon>
        <taxon>Actinomycetes</taxon>
        <taxon>Micrococcales</taxon>
        <taxon>Intrasporangiaceae</taxon>
        <taxon>Nostocoides</taxon>
    </lineage>
</organism>
<protein>
    <recommendedName>
        <fullName evidence="1">Mycothiol-dependent maleylpyruvate isomerase metal-binding domain-containing protein</fullName>
    </recommendedName>
</protein>
<dbReference type="InterPro" id="IPR034660">
    <property type="entry name" value="DinB/YfiT-like"/>
</dbReference>
<accession>W6K3V1</accession>
<evidence type="ECO:0000313" key="2">
    <source>
        <dbReference type="EMBL" id="CCH73904.1"/>
    </source>
</evidence>
<evidence type="ECO:0000259" key="1">
    <source>
        <dbReference type="Pfam" id="PF11716"/>
    </source>
</evidence>
<dbReference type="SUPFAM" id="SSF109854">
    <property type="entry name" value="DinB/YfiT-like putative metalloenzymes"/>
    <property type="match status" value="1"/>
</dbReference>
<dbReference type="EMBL" id="CAJA01000279">
    <property type="protein sequence ID" value="CCH73904.1"/>
    <property type="molecule type" value="Genomic_DNA"/>
</dbReference>
<dbReference type="InterPro" id="IPR024344">
    <property type="entry name" value="MDMPI_metal-binding"/>
</dbReference>
<gene>
    <name evidence="2" type="ORF">BN11_350001</name>
</gene>
<sequence>MNETSPIDTVLAAVARHTAAVDDAAADLDLTQPSLCTGWTRAHIIAHLGHNAEGLLRLVRAACDDSGETMYASVADRDADIDRSAQLPPDELRAFARDQGAALVAALPRLAAADPAREVERVPGGPTFQAGNLPGMRLRELIYHHVDLDAGFGFADVEPALLRRLWEQEIGMVDTSDPAALGTALTRLARGMDPR</sequence>
<reference evidence="2 3" key="1">
    <citation type="journal article" date="2013" name="ISME J.">
        <title>A metabolic model for members of the genus Tetrasphaera involved in enhanced biological phosphorus removal.</title>
        <authorList>
            <person name="Kristiansen R."/>
            <person name="Nguyen H.T.T."/>
            <person name="Saunders A.M."/>
            <person name="Nielsen J.L."/>
            <person name="Wimmer R."/>
            <person name="Le V.Q."/>
            <person name="McIlroy S.J."/>
            <person name="Petrovski S."/>
            <person name="Seviour R.J."/>
            <person name="Calteau A."/>
            <person name="Nielsen K.L."/>
            <person name="Nielsen P.H."/>
        </authorList>
    </citation>
    <scope>NUCLEOTIDE SEQUENCE [LARGE SCALE GENOMIC DNA]</scope>
    <source>
        <strain evidence="2 3">Ben110</strain>
    </source>
</reference>
<dbReference type="GO" id="GO:0046872">
    <property type="term" value="F:metal ion binding"/>
    <property type="evidence" value="ECO:0007669"/>
    <property type="project" value="InterPro"/>
</dbReference>
<dbReference type="RefSeq" id="WP_048694618.1">
    <property type="nucleotide sequence ID" value="NZ_HG764815.1"/>
</dbReference>
<feature type="domain" description="Mycothiol-dependent maleylpyruvate isomerase metal-binding" evidence="1">
    <location>
        <begin position="12"/>
        <end position="148"/>
    </location>
</feature>
<comment type="caution">
    <text evidence="2">The sequence shown here is derived from an EMBL/GenBank/DDBJ whole genome shotgun (WGS) entry which is preliminary data.</text>
</comment>
<dbReference type="OrthoDB" id="5118203at2"/>
<dbReference type="NCBIfam" id="TIGR03083">
    <property type="entry name" value="maleylpyruvate isomerase family mycothiol-dependent enzyme"/>
    <property type="match status" value="1"/>
</dbReference>
<name>W6K3V1_9MICO</name>